<gene>
    <name evidence="1" type="ORF">SAMN04488087_2049</name>
</gene>
<dbReference type="Gene3D" id="2.120.10.30">
    <property type="entry name" value="TolB, C-terminal domain"/>
    <property type="match status" value="2"/>
</dbReference>
<reference evidence="2" key="1">
    <citation type="submission" date="2016-11" db="EMBL/GenBank/DDBJ databases">
        <authorList>
            <person name="Varghese N."/>
            <person name="Submissions S."/>
        </authorList>
    </citation>
    <scope>NUCLEOTIDE SEQUENCE [LARGE SCALE GENOMIC DNA]</scope>
    <source>
        <strain evidence="2">DSM 22212</strain>
    </source>
</reference>
<protein>
    <submittedName>
        <fullName evidence="1">WD40-like Beta Propeller Repeat</fullName>
    </submittedName>
</protein>
<accession>A0A1M6VI84</accession>
<proteinExistence type="predicted"/>
<evidence type="ECO:0000313" key="2">
    <source>
        <dbReference type="Proteomes" id="UP000185812"/>
    </source>
</evidence>
<evidence type="ECO:0000313" key="1">
    <source>
        <dbReference type="EMBL" id="SHK81212.1"/>
    </source>
</evidence>
<organism evidence="1 2">
    <name type="scientific">Rhodothermus profundi</name>
    <dbReference type="NCBI Taxonomy" id="633813"/>
    <lineage>
        <taxon>Bacteria</taxon>
        <taxon>Pseudomonadati</taxon>
        <taxon>Rhodothermota</taxon>
        <taxon>Rhodothermia</taxon>
        <taxon>Rhodothermales</taxon>
        <taxon>Rhodothermaceae</taxon>
        <taxon>Rhodothermus</taxon>
    </lineage>
</organism>
<sequence length="357" mass="39465">MRLGKGPYGWLSGGWLGVWGVLLVSACSFVESDQDGQFDYGGDPLPGTESLFNLRFSPDGRWVALIRAYTPGRLDPPNQLWLVSRDGRQLRFLGAGIGSVDWSPDGKRLALSYEPSLCCDSYVVTLDLGSGRVAVWTGLDSLLLSHPTATFPHWFRDGRRLLVSVVLEPRDQPYRGGAYVLDLVLRRAIGPVAPMTAAMPGGRDRFAVGIMPQAEGGVYRENVVRYEFGTGELRVLTDFGSEEAFTFSVAPSPVGDEVVLERRVEGVPQLFLLDGRGRVLRQLTERGGHNPRWSYDGRAVVFLRDVEAGPGARNVPFVYWLEEDRVEVLWPMLPDSVPVFPALDTLLRDCLLCGKLP</sequence>
<dbReference type="Pfam" id="PF07676">
    <property type="entry name" value="PD40"/>
    <property type="match status" value="1"/>
</dbReference>
<dbReference type="InterPro" id="IPR011042">
    <property type="entry name" value="6-blade_b-propeller_TolB-like"/>
</dbReference>
<dbReference type="EMBL" id="FRAU01000006">
    <property type="protein sequence ID" value="SHK81212.1"/>
    <property type="molecule type" value="Genomic_DNA"/>
</dbReference>
<keyword evidence="2" id="KW-1185">Reference proteome</keyword>
<dbReference type="PROSITE" id="PS51257">
    <property type="entry name" value="PROKAR_LIPOPROTEIN"/>
    <property type="match status" value="1"/>
</dbReference>
<dbReference type="STRING" id="633813.SAMN04488087_2049"/>
<dbReference type="SUPFAM" id="SSF69304">
    <property type="entry name" value="Tricorn protease N-terminal domain"/>
    <property type="match status" value="1"/>
</dbReference>
<name>A0A1M6VI84_9BACT</name>
<dbReference type="Proteomes" id="UP000185812">
    <property type="component" value="Unassembled WGS sequence"/>
</dbReference>
<dbReference type="InterPro" id="IPR011659">
    <property type="entry name" value="WD40"/>
</dbReference>
<dbReference type="AlphaFoldDB" id="A0A1M6VI84"/>